<dbReference type="AlphaFoldDB" id="A0A8T0F4Z0"/>
<dbReference type="GO" id="GO:0051083">
    <property type="term" value="P:'de novo' cotranslational protein folding"/>
    <property type="evidence" value="ECO:0007669"/>
    <property type="project" value="TreeGrafter"/>
</dbReference>
<keyword evidence="8" id="KW-1185">Reference proteome</keyword>
<feature type="domain" description="TELO2 ARM repeat" evidence="6">
    <location>
        <begin position="159"/>
        <end position="258"/>
    </location>
</feature>
<comment type="similarity">
    <text evidence="2">Belongs to the TEL2 family.</text>
</comment>
<dbReference type="PANTHER" id="PTHR15830:SF10">
    <property type="entry name" value="TELOMERE LENGTH REGULATION PROTEIN TEL2 HOMOLOG"/>
    <property type="match status" value="1"/>
</dbReference>
<dbReference type="Pfam" id="PF10193">
    <property type="entry name" value="Telomere_reg-2"/>
    <property type="match status" value="1"/>
</dbReference>
<sequence>MKIGEKWDPEFAALSKTWNDLITFIASLPERIANKTKGQMHKIFCANFYVPHLMSSIIEVLTSLHQKIIRNEGCTLEFLGKLIGKFCILGHGDVVAKRLYMELIRRSEITPWYGNLEWVLGEEGANNRKLNYVMSTKLLLIRYFKKAIVLQNIIGYFASASSRQSHFWNIFSALAKSWSDESAAKHQSVEQQKYLASALIVCAGWIKQTENVSNAKACLDKILHGTMIRVGNSEECIRSLAMLVGNFVISSIDPDGPKLECEEIVDENLIAELEALMVIPSNPGKDSLYLEGINFFKEEKPEKVEKELKNTNESSKVVEVDSDDDLEPYDTSNDVPQEQLKRPFYLNDCLQGLIEQEEQEWFEQCLKHAESLIESNSDKVHEIAVEMAKVMLHLEDKYCFPDFLSTRHRILVSLTVHCPVLVAEYLTSQFYEDNYNIRQRLDILEVIASSSQLLSNPKSVLQKAELSVPQTEEKFTASTEKLWKTILDQRVASKTRQITKVKRNVVPESLENRLSAVAGYFFFPLMANYDKTNKMLKLFGEDSYVLGRLVYTLGVVMHASANIPICQNMGQTLLQFLADVRNHADFFVREACIFAMAAVFTSVPGYLLMSDDMTSIVFESQEWLESVIDNDPETSCQIKATHALSLIIQIITADMPLMCDILSTEKEML</sequence>
<dbReference type="InterPro" id="IPR057348">
    <property type="entry name" value="TELO2_ARM"/>
</dbReference>
<feature type="region of interest" description="Disordered" evidence="4">
    <location>
        <begin position="307"/>
        <end position="333"/>
    </location>
</feature>
<comment type="subcellular location">
    <subcellularLocation>
        <location evidence="1">Cytoplasm</location>
    </subcellularLocation>
</comment>
<evidence type="ECO:0000256" key="2">
    <source>
        <dbReference type="ARBA" id="ARBA00006133"/>
    </source>
</evidence>
<evidence type="ECO:0000256" key="4">
    <source>
        <dbReference type="SAM" id="MobiDB-lite"/>
    </source>
</evidence>
<dbReference type="EMBL" id="JABXBU010000015">
    <property type="protein sequence ID" value="KAF8786274.1"/>
    <property type="molecule type" value="Genomic_DNA"/>
</dbReference>
<dbReference type="Gene3D" id="1.25.40.720">
    <property type="entry name" value="Telomere length regulation protein 2, C-terminal domain"/>
    <property type="match status" value="2"/>
</dbReference>
<accession>A0A8T0F4Z0</accession>
<dbReference type="GO" id="GO:0005829">
    <property type="term" value="C:cytosol"/>
    <property type="evidence" value="ECO:0007669"/>
    <property type="project" value="TreeGrafter"/>
</dbReference>
<reference evidence="7" key="2">
    <citation type="submission" date="2020-06" db="EMBL/GenBank/DDBJ databases">
        <authorList>
            <person name="Sheffer M."/>
        </authorList>
    </citation>
    <scope>NUCLEOTIDE SEQUENCE</scope>
</reference>
<keyword evidence="3" id="KW-0963">Cytoplasm</keyword>
<dbReference type="Proteomes" id="UP000807504">
    <property type="component" value="Unassembled WGS sequence"/>
</dbReference>
<dbReference type="PANTHER" id="PTHR15830">
    <property type="entry name" value="TELOMERE LENGTH REGULATION PROTEIN TEL2 FAMILY MEMBER"/>
    <property type="match status" value="1"/>
</dbReference>
<dbReference type="InterPro" id="IPR051970">
    <property type="entry name" value="TEL2_Regulation"/>
</dbReference>
<evidence type="ECO:0000256" key="3">
    <source>
        <dbReference type="ARBA" id="ARBA00022490"/>
    </source>
</evidence>
<dbReference type="InterPro" id="IPR019337">
    <property type="entry name" value="Telomere_length_regulation_dom"/>
</dbReference>
<reference evidence="7" key="1">
    <citation type="journal article" date="2020" name="bioRxiv">
        <title>Chromosome-level reference genome of the European wasp spider Argiope bruennichi: a resource for studies on range expansion and evolutionary adaptation.</title>
        <authorList>
            <person name="Sheffer M.M."/>
            <person name="Hoppe A."/>
            <person name="Krehenwinkel H."/>
            <person name="Uhl G."/>
            <person name="Kuss A.W."/>
            <person name="Jensen L."/>
            <person name="Jensen C."/>
            <person name="Gillespie R.G."/>
            <person name="Hoff K.J."/>
            <person name="Prost S."/>
        </authorList>
    </citation>
    <scope>NUCLEOTIDE SEQUENCE</scope>
</reference>
<evidence type="ECO:0000259" key="6">
    <source>
        <dbReference type="Pfam" id="PF25320"/>
    </source>
</evidence>
<feature type="domain" description="Telomere length regulation protein conserved" evidence="5">
    <location>
        <begin position="343"/>
        <end position="450"/>
    </location>
</feature>
<dbReference type="Pfam" id="PF25320">
    <property type="entry name" value="TELO2_ARM"/>
    <property type="match status" value="1"/>
</dbReference>
<dbReference type="InterPro" id="IPR038528">
    <property type="entry name" value="TEL2_C_sf"/>
</dbReference>
<comment type="caution">
    <text evidence="7">The sequence shown here is derived from an EMBL/GenBank/DDBJ whole genome shotgun (WGS) entry which is preliminary data.</text>
</comment>
<evidence type="ECO:0000256" key="1">
    <source>
        <dbReference type="ARBA" id="ARBA00004496"/>
    </source>
</evidence>
<evidence type="ECO:0000313" key="8">
    <source>
        <dbReference type="Proteomes" id="UP000807504"/>
    </source>
</evidence>
<dbReference type="GO" id="GO:0051879">
    <property type="term" value="F:Hsp90 protein binding"/>
    <property type="evidence" value="ECO:0007669"/>
    <property type="project" value="TreeGrafter"/>
</dbReference>
<dbReference type="FunFam" id="1.25.40.720:FF:000001">
    <property type="entry name" value="Telomere length regulation protein TEL2"/>
    <property type="match status" value="1"/>
</dbReference>
<dbReference type="GO" id="GO:0042162">
    <property type="term" value="F:telomeric DNA binding"/>
    <property type="evidence" value="ECO:0007669"/>
    <property type="project" value="TreeGrafter"/>
</dbReference>
<protein>
    <submittedName>
        <fullName evidence="7">Telomere length regulation protein TEL2 like protein</fullName>
    </submittedName>
</protein>
<organism evidence="7 8">
    <name type="scientific">Argiope bruennichi</name>
    <name type="common">Wasp spider</name>
    <name type="synonym">Aranea bruennichi</name>
    <dbReference type="NCBI Taxonomy" id="94029"/>
    <lineage>
        <taxon>Eukaryota</taxon>
        <taxon>Metazoa</taxon>
        <taxon>Ecdysozoa</taxon>
        <taxon>Arthropoda</taxon>
        <taxon>Chelicerata</taxon>
        <taxon>Arachnida</taxon>
        <taxon>Araneae</taxon>
        <taxon>Araneomorphae</taxon>
        <taxon>Entelegynae</taxon>
        <taxon>Araneoidea</taxon>
        <taxon>Araneidae</taxon>
        <taxon>Argiope</taxon>
    </lineage>
</organism>
<name>A0A8T0F4Z0_ARGBR</name>
<evidence type="ECO:0000259" key="5">
    <source>
        <dbReference type="Pfam" id="PF10193"/>
    </source>
</evidence>
<evidence type="ECO:0000313" key="7">
    <source>
        <dbReference type="EMBL" id="KAF8786274.1"/>
    </source>
</evidence>
<proteinExistence type="inferred from homology"/>
<gene>
    <name evidence="7" type="ORF">HNY73_008008</name>
</gene>